<reference evidence="2 3" key="1">
    <citation type="submission" date="2016-11" db="EMBL/GenBank/DDBJ databases">
        <authorList>
            <person name="Jaros S."/>
            <person name="Januszkiewicz K."/>
            <person name="Wedrychowicz H."/>
        </authorList>
    </citation>
    <scope>NUCLEOTIDE SEQUENCE [LARGE SCALE GENOMIC DNA]</scope>
    <source>
        <strain evidence="2 3">DSM 24787</strain>
    </source>
</reference>
<dbReference type="PANTHER" id="PTHR35525">
    <property type="entry name" value="BLL6575 PROTEIN"/>
    <property type="match status" value="1"/>
</dbReference>
<dbReference type="InterPro" id="IPR021005">
    <property type="entry name" value="Znf_CGNR"/>
</dbReference>
<dbReference type="AlphaFoldDB" id="A0A1N6E6P3"/>
<name>A0A1N6E6P3_9BACT</name>
<keyword evidence="3" id="KW-1185">Reference proteome</keyword>
<dbReference type="Gene3D" id="1.10.3300.10">
    <property type="entry name" value="Jann2411-like domain"/>
    <property type="match status" value="1"/>
</dbReference>
<dbReference type="InterPro" id="IPR010852">
    <property type="entry name" value="ABATE"/>
</dbReference>
<dbReference type="Pfam" id="PF11706">
    <property type="entry name" value="zf-CGNR"/>
    <property type="match status" value="1"/>
</dbReference>
<protein>
    <submittedName>
        <fullName evidence="2">Conserved protein containing a Zn-ribbon-like motif, possibly RNA-binding</fullName>
    </submittedName>
</protein>
<feature type="domain" description="Zinc finger CGNR" evidence="1">
    <location>
        <begin position="152"/>
        <end position="192"/>
    </location>
</feature>
<proteinExistence type="predicted"/>
<evidence type="ECO:0000313" key="2">
    <source>
        <dbReference type="EMBL" id="SIN78700.1"/>
    </source>
</evidence>
<dbReference type="EMBL" id="FSRA01000001">
    <property type="protein sequence ID" value="SIN78700.1"/>
    <property type="molecule type" value="Genomic_DNA"/>
</dbReference>
<dbReference type="PANTHER" id="PTHR35525:SF3">
    <property type="entry name" value="BLL6575 PROTEIN"/>
    <property type="match status" value="1"/>
</dbReference>
<sequence>MRLDGGIACLNFVNTKDNRSKETGMDYLSHYRDLLDLCERLELMPAKTRQVLERLAKAYPDQARQEFDKTIALRELLYRAFSQLIEKGKPPELELQQLSTQLANALSYLELHFDKTSKEMKLIYTRPALEQPSWLMLQSVAELLTGKELSLLKKCPSCYWLFLDRSKNKSRKWCSMATCGDVSKVKQAYHRKKKERKKP</sequence>
<dbReference type="Pfam" id="PF07336">
    <property type="entry name" value="ABATE"/>
    <property type="match status" value="1"/>
</dbReference>
<dbReference type="STRING" id="536979.SAMN04488055_1346"/>
<dbReference type="SUPFAM" id="SSF160904">
    <property type="entry name" value="Jann2411-like"/>
    <property type="match status" value="1"/>
</dbReference>
<accession>A0A1N6E6P3</accession>
<dbReference type="Proteomes" id="UP000185003">
    <property type="component" value="Unassembled WGS sequence"/>
</dbReference>
<dbReference type="InterPro" id="IPR023286">
    <property type="entry name" value="ABATE_dom_sf"/>
</dbReference>
<organism evidence="2 3">
    <name type="scientific">Chitinophaga niabensis</name>
    <dbReference type="NCBI Taxonomy" id="536979"/>
    <lineage>
        <taxon>Bacteria</taxon>
        <taxon>Pseudomonadati</taxon>
        <taxon>Bacteroidota</taxon>
        <taxon>Chitinophagia</taxon>
        <taxon>Chitinophagales</taxon>
        <taxon>Chitinophagaceae</taxon>
        <taxon>Chitinophaga</taxon>
    </lineage>
</organism>
<evidence type="ECO:0000313" key="3">
    <source>
        <dbReference type="Proteomes" id="UP000185003"/>
    </source>
</evidence>
<evidence type="ECO:0000259" key="1">
    <source>
        <dbReference type="Pfam" id="PF11706"/>
    </source>
</evidence>
<gene>
    <name evidence="2" type="ORF">SAMN04488055_1346</name>
</gene>